<feature type="domain" description="FHA" evidence="2">
    <location>
        <begin position="30"/>
        <end position="79"/>
    </location>
</feature>
<dbReference type="SUPFAM" id="SSF49879">
    <property type="entry name" value="SMAD/FHA domain"/>
    <property type="match status" value="1"/>
</dbReference>
<dbReference type="CDD" id="cd00060">
    <property type="entry name" value="FHA"/>
    <property type="match status" value="1"/>
</dbReference>
<reference evidence="3 4" key="1">
    <citation type="submission" date="2023-11" db="EMBL/GenBank/DDBJ databases">
        <title>Peredibacter starrii A3.12.</title>
        <authorList>
            <person name="Mitchell R.J."/>
        </authorList>
    </citation>
    <scope>NUCLEOTIDE SEQUENCE [LARGE SCALE GENOMIC DNA]</scope>
    <source>
        <strain evidence="3 4">A3.12</strain>
    </source>
</reference>
<feature type="region of interest" description="Disordered" evidence="1">
    <location>
        <begin position="425"/>
        <end position="446"/>
    </location>
</feature>
<dbReference type="SMART" id="SM00240">
    <property type="entry name" value="FHA"/>
    <property type="match status" value="1"/>
</dbReference>
<dbReference type="InterPro" id="IPR049806">
    <property type="entry name" value="MasK-like_C"/>
</dbReference>
<evidence type="ECO:0000313" key="3">
    <source>
        <dbReference type="EMBL" id="WPU67074.1"/>
    </source>
</evidence>
<dbReference type="Proteomes" id="UP001324634">
    <property type="component" value="Chromosome"/>
</dbReference>
<dbReference type="AlphaFoldDB" id="A0AAX4HVR1"/>
<dbReference type="EMBL" id="CP139487">
    <property type="protein sequence ID" value="WPU67074.1"/>
    <property type="molecule type" value="Genomic_DNA"/>
</dbReference>
<proteinExistence type="predicted"/>
<dbReference type="NCBIfam" id="NF033768">
    <property type="entry name" value="myxo_SS_tail"/>
    <property type="match status" value="1"/>
</dbReference>
<keyword evidence="4" id="KW-1185">Reference proteome</keyword>
<dbReference type="InterPro" id="IPR000253">
    <property type="entry name" value="FHA_dom"/>
</dbReference>
<dbReference type="PANTHER" id="PTHR23308">
    <property type="entry name" value="NUCLEAR INHIBITOR OF PROTEIN PHOSPHATASE-1"/>
    <property type="match status" value="1"/>
</dbReference>
<evidence type="ECO:0000313" key="4">
    <source>
        <dbReference type="Proteomes" id="UP001324634"/>
    </source>
</evidence>
<evidence type="ECO:0000256" key="1">
    <source>
        <dbReference type="SAM" id="MobiDB-lite"/>
    </source>
</evidence>
<dbReference type="Pfam" id="PF00498">
    <property type="entry name" value="FHA"/>
    <property type="match status" value="1"/>
</dbReference>
<accession>A0AAX4HVR1</accession>
<dbReference type="InterPro" id="IPR008984">
    <property type="entry name" value="SMAD_FHA_dom_sf"/>
</dbReference>
<dbReference type="KEGG" id="psti:SOO65_09945"/>
<organism evidence="3 4">
    <name type="scientific">Peredibacter starrii</name>
    <dbReference type="NCBI Taxonomy" id="28202"/>
    <lineage>
        <taxon>Bacteria</taxon>
        <taxon>Pseudomonadati</taxon>
        <taxon>Bdellovibrionota</taxon>
        <taxon>Bacteriovoracia</taxon>
        <taxon>Bacteriovoracales</taxon>
        <taxon>Bacteriovoracaceae</taxon>
        <taxon>Peredibacter</taxon>
    </lineage>
</organism>
<gene>
    <name evidence="3" type="ORF">SOO65_09945</name>
</gene>
<feature type="compositionally biased region" description="Polar residues" evidence="1">
    <location>
        <begin position="349"/>
        <end position="358"/>
    </location>
</feature>
<dbReference type="RefSeq" id="WP_321399907.1">
    <property type="nucleotide sequence ID" value="NZ_CP139487.1"/>
</dbReference>
<dbReference type="PROSITE" id="PS50006">
    <property type="entry name" value="FHA_DOMAIN"/>
    <property type="match status" value="1"/>
</dbReference>
<name>A0AAX4HVR1_9BACT</name>
<protein>
    <submittedName>
        <fullName evidence="3">AgmX/PglI C-terminal domain-containing protein</fullName>
    </submittedName>
</protein>
<dbReference type="Gene3D" id="2.60.200.20">
    <property type="match status" value="1"/>
</dbReference>
<evidence type="ECO:0000259" key="2">
    <source>
        <dbReference type="PROSITE" id="PS50006"/>
    </source>
</evidence>
<dbReference type="InterPro" id="IPR050923">
    <property type="entry name" value="Cell_Proc_Reg/RNA_Proc"/>
</dbReference>
<feature type="region of interest" description="Disordered" evidence="1">
    <location>
        <begin position="340"/>
        <end position="368"/>
    </location>
</feature>
<sequence length="600" mass="65830">MKTATLQGQFSLKCLDPRIEDALIIDKKKILIGSSDKCDFKLNDKSVSSMHAFLCLKGEGFMVKDLYSEGGVFVNGRRVDEASVYPGDTLTIGTLSFAIEGLEENVPVFNPDEAIVSVETPVSVELPPRPGLIFIDGEYCDIEFDDSNFKPLTEIPKISINGEFIDLEQTEEVLDIGYSVKDKRLEIISYVNGLMMDVSYLSLKNGDYSFNSQKKKKTDILFHTLSNTKIFSIQNGELKFYASEAVTPSTDWDKINLNDTVFFSHGTEQVSFRLVDHTTGWRGIPAFYRDREFFKQGGKVFASVFLPLLILLFITIPKQDEFKEEIAVVYKLPEKVVKPQESQEKSELSAEQLTSKTENTGHKETEQPNQKVEFAAASQNKKVQAKAAAPTPAAAQPVATQPVKAYEFKSSVAFNSLVGDAPKINTNGSTAKGAVKDTSFNSGTSDNGQLVAGADIGVSKFNGSDKSGSGSGSYGSRGLASKSGFDSSYLEPKTVVLGSMDPELLRKILREYIPQFRHCYQQELIANSDKIKGVIDLNFTISAGGKVSKYAIKVKDAQFSAKGVGCMGQVLSLIEFPKPKGGGVVDVRQPLNFFSETEKI</sequence>